<gene>
    <name evidence="1" type="ORF">CEXT_480781</name>
</gene>
<sequence length="111" mass="12691">MCYTIRRKAFIFPLVPDKKIDFYALLQKKLLYSISTYEITAVCGFQNSMASAKPLAQGYSAITKSIILFNNEIASPFPNKDFSRLLSILFLFVTEINLDLTGGKMDCWRNF</sequence>
<reference evidence="1 2" key="1">
    <citation type="submission" date="2021-06" db="EMBL/GenBank/DDBJ databases">
        <title>Caerostris extrusa draft genome.</title>
        <authorList>
            <person name="Kono N."/>
            <person name="Arakawa K."/>
        </authorList>
    </citation>
    <scope>NUCLEOTIDE SEQUENCE [LARGE SCALE GENOMIC DNA]</scope>
</reference>
<dbReference type="AlphaFoldDB" id="A0AAV4WXY6"/>
<keyword evidence="2" id="KW-1185">Reference proteome</keyword>
<accession>A0AAV4WXY6</accession>
<evidence type="ECO:0000313" key="1">
    <source>
        <dbReference type="EMBL" id="GIY87178.1"/>
    </source>
</evidence>
<dbReference type="Proteomes" id="UP001054945">
    <property type="component" value="Unassembled WGS sequence"/>
</dbReference>
<organism evidence="1 2">
    <name type="scientific">Caerostris extrusa</name>
    <name type="common">Bark spider</name>
    <name type="synonym">Caerostris bankana</name>
    <dbReference type="NCBI Taxonomy" id="172846"/>
    <lineage>
        <taxon>Eukaryota</taxon>
        <taxon>Metazoa</taxon>
        <taxon>Ecdysozoa</taxon>
        <taxon>Arthropoda</taxon>
        <taxon>Chelicerata</taxon>
        <taxon>Arachnida</taxon>
        <taxon>Araneae</taxon>
        <taxon>Araneomorphae</taxon>
        <taxon>Entelegynae</taxon>
        <taxon>Araneoidea</taxon>
        <taxon>Araneidae</taxon>
        <taxon>Caerostris</taxon>
    </lineage>
</organism>
<proteinExistence type="predicted"/>
<dbReference type="EMBL" id="BPLR01016898">
    <property type="protein sequence ID" value="GIY87178.1"/>
    <property type="molecule type" value="Genomic_DNA"/>
</dbReference>
<comment type="caution">
    <text evidence="1">The sequence shown here is derived from an EMBL/GenBank/DDBJ whole genome shotgun (WGS) entry which is preliminary data.</text>
</comment>
<protein>
    <submittedName>
        <fullName evidence="1">Uncharacterized protein</fullName>
    </submittedName>
</protein>
<evidence type="ECO:0000313" key="2">
    <source>
        <dbReference type="Proteomes" id="UP001054945"/>
    </source>
</evidence>
<name>A0AAV4WXY6_CAEEX</name>